<evidence type="ECO:0000313" key="2">
    <source>
        <dbReference type="EMBL" id="MDO1451576.1"/>
    </source>
</evidence>
<sequence>MKGFLVCLLFIFSRTVWAQTSLETSLPTDQKPIKILTLGGVTGGLPSTSCEVIIGKKYGITYKYMHGCVLTKWRKWRINSNFRQADKRLTKRIGKDWEERYMQEVQACKQDE</sequence>
<feature type="signal peptide" evidence="1">
    <location>
        <begin position="1"/>
        <end position="18"/>
    </location>
</feature>
<evidence type="ECO:0008006" key="4">
    <source>
        <dbReference type="Google" id="ProtNLM"/>
    </source>
</evidence>
<organism evidence="2 3">
    <name type="scientific">Rhodocytophaga aerolata</name>
    <dbReference type="NCBI Taxonomy" id="455078"/>
    <lineage>
        <taxon>Bacteria</taxon>
        <taxon>Pseudomonadati</taxon>
        <taxon>Bacteroidota</taxon>
        <taxon>Cytophagia</taxon>
        <taxon>Cytophagales</taxon>
        <taxon>Rhodocytophagaceae</taxon>
        <taxon>Rhodocytophaga</taxon>
    </lineage>
</organism>
<comment type="caution">
    <text evidence="2">The sequence shown here is derived from an EMBL/GenBank/DDBJ whole genome shotgun (WGS) entry which is preliminary data.</text>
</comment>
<reference evidence="2" key="1">
    <citation type="submission" date="2023-07" db="EMBL/GenBank/DDBJ databases">
        <title>The genome sequence of Rhodocytophaga aerolata KACC 12507.</title>
        <authorList>
            <person name="Zhang X."/>
        </authorList>
    </citation>
    <scope>NUCLEOTIDE SEQUENCE</scope>
    <source>
        <strain evidence="2">KACC 12507</strain>
    </source>
</reference>
<gene>
    <name evidence="2" type="ORF">Q0590_35215</name>
</gene>
<feature type="chain" id="PRO_5046666049" description="DUF4294 domain-containing protein" evidence="1">
    <location>
        <begin position="19"/>
        <end position="112"/>
    </location>
</feature>
<accession>A0ABT8RHJ6</accession>
<dbReference type="EMBL" id="JAUKPO010000067">
    <property type="protein sequence ID" value="MDO1451576.1"/>
    <property type="molecule type" value="Genomic_DNA"/>
</dbReference>
<protein>
    <recommendedName>
        <fullName evidence="4">DUF4294 domain-containing protein</fullName>
    </recommendedName>
</protein>
<keyword evidence="1" id="KW-0732">Signal</keyword>
<keyword evidence="3" id="KW-1185">Reference proteome</keyword>
<proteinExistence type="predicted"/>
<name>A0ABT8RHJ6_9BACT</name>
<dbReference type="RefSeq" id="WP_302042373.1">
    <property type="nucleotide sequence ID" value="NZ_JAUKPO010000067.1"/>
</dbReference>
<evidence type="ECO:0000256" key="1">
    <source>
        <dbReference type="SAM" id="SignalP"/>
    </source>
</evidence>
<dbReference type="Proteomes" id="UP001168528">
    <property type="component" value="Unassembled WGS sequence"/>
</dbReference>
<evidence type="ECO:0000313" key="3">
    <source>
        <dbReference type="Proteomes" id="UP001168528"/>
    </source>
</evidence>